<gene>
    <name evidence="5" type="ORF">DRB17_09315</name>
</gene>
<evidence type="ECO:0000256" key="1">
    <source>
        <dbReference type="ARBA" id="ARBA00009275"/>
    </source>
</evidence>
<reference evidence="5 6" key="1">
    <citation type="submission" date="2018-07" db="EMBL/GenBank/DDBJ databases">
        <title>Venubactetium sediminum gen. nov., sp. nov., isolated from a marine solar saltern.</title>
        <authorList>
            <person name="Wang S."/>
        </authorList>
    </citation>
    <scope>NUCLEOTIDE SEQUENCE [LARGE SCALE GENOMIC DNA]</scope>
    <source>
        <strain evidence="5 6">WD2A32</strain>
    </source>
</reference>
<dbReference type="InterPro" id="IPR018228">
    <property type="entry name" value="DNase_TatD-rel_CS"/>
</dbReference>
<dbReference type="PANTHER" id="PTHR46124:SF2">
    <property type="entry name" value="D-AMINOACYL-TRNA DEACYLASE"/>
    <property type="match status" value="1"/>
</dbReference>
<dbReference type="CDD" id="cd01310">
    <property type="entry name" value="TatD_DNAse"/>
    <property type="match status" value="1"/>
</dbReference>
<proteinExistence type="inferred from homology"/>
<accession>A0A369TAX9</accession>
<feature type="binding site" evidence="4">
    <location>
        <position position="205"/>
    </location>
    <ligand>
        <name>a divalent metal cation</name>
        <dbReference type="ChEBI" id="CHEBI:60240"/>
        <label>1</label>
    </ligand>
</feature>
<feature type="binding site" evidence="4">
    <location>
        <position position="128"/>
    </location>
    <ligand>
        <name>a divalent metal cation</name>
        <dbReference type="ChEBI" id="CHEBI:60240"/>
        <label>2</label>
    </ligand>
</feature>
<dbReference type="NCBIfam" id="TIGR00010">
    <property type="entry name" value="YchF/TatD family DNA exonuclease"/>
    <property type="match status" value="1"/>
</dbReference>
<dbReference type="Proteomes" id="UP000253941">
    <property type="component" value="Unassembled WGS sequence"/>
</dbReference>
<feature type="binding site" evidence="4">
    <location>
        <position position="92"/>
    </location>
    <ligand>
        <name>a divalent metal cation</name>
        <dbReference type="ChEBI" id="CHEBI:60240"/>
        <label>1</label>
    </ligand>
</feature>
<keyword evidence="2 4" id="KW-0479">Metal-binding</keyword>
<comment type="caution">
    <text evidence="5">The sequence shown here is derived from an EMBL/GenBank/DDBJ whole genome shotgun (WGS) entry which is preliminary data.</text>
</comment>
<dbReference type="InterPro" id="IPR032466">
    <property type="entry name" value="Metal_Hydrolase"/>
</dbReference>
<dbReference type="GO" id="GO:0005829">
    <property type="term" value="C:cytosol"/>
    <property type="evidence" value="ECO:0007669"/>
    <property type="project" value="TreeGrafter"/>
</dbReference>
<dbReference type="FunFam" id="3.20.20.140:FF:000005">
    <property type="entry name" value="TatD family hydrolase"/>
    <property type="match status" value="1"/>
</dbReference>
<dbReference type="InterPro" id="IPR001130">
    <property type="entry name" value="TatD-like"/>
</dbReference>
<feature type="binding site" evidence="4">
    <location>
        <position position="155"/>
    </location>
    <ligand>
        <name>a divalent metal cation</name>
        <dbReference type="ChEBI" id="CHEBI:60240"/>
        <label>2</label>
    </ligand>
</feature>
<feature type="binding site" evidence="4">
    <location>
        <position position="6"/>
    </location>
    <ligand>
        <name>a divalent metal cation</name>
        <dbReference type="ChEBI" id="CHEBI:60240"/>
        <label>1</label>
    </ligand>
</feature>
<feature type="binding site" evidence="4">
    <location>
        <position position="8"/>
    </location>
    <ligand>
        <name>a divalent metal cation</name>
        <dbReference type="ChEBI" id="CHEBI:60240"/>
        <label>1</label>
    </ligand>
</feature>
<dbReference type="Gene3D" id="3.20.20.140">
    <property type="entry name" value="Metal-dependent hydrolases"/>
    <property type="match status" value="1"/>
</dbReference>
<protein>
    <submittedName>
        <fullName evidence="5">TatD family deoxyribonuclease</fullName>
    </submittedName>
</protein>
<dbReference type="PROSITE" id="PS01090">
    <property type="entry name" value="TATD_2"/>
    <property type="match status" value="1"/>
</dbReference>
<dbReference type="InterPro" id="IPR015991">
    <property type="entry name" value="TatD/YcfH-like"/>
</dbReference>
<dbReference type="PROSITE" id="PS01137">
    <property type="entry name" value="TATD_1"/>
    <property type="match status" value="1"/>
</dbReference>
<dbReference type="PIRSF" id="PIRSF005902">
    <property type="entry name" value="DNase_TatD"/>
    <property type="match status" value="1"/>
</dbReference>
<dbReference type="GO" id="GO:0004536">
    <property type="term" value="F:DNA nuclease activity"/>
    <property type="evidence" value="ECO:0007669"/>
    <property type="project" value="InterPro"/>
</dbReference>
<evidence type="ECO:0000313" key="6">
    <source>
        <dbReference type="Proteomes" id="UP000253941"/>
    </source>
</evidence>
<evidence type="ECO:0000313" key="5">
    <source>
        <dbReference type="EMBL" id="RDD62032.1"/>
    </source>
</evidence>
<keyword evidence="3" id="KW-0378">Hydrolase</keyword>
<dbReference type="SUPFAM" id="SSF51556">
    <property type="entry name" value="Metallo-dependent hydrolases"/>
    <property type="match status" value="1"/>
</dbReference>
<evidence type="ECO:0000256" key="3">
    <source>
        <dbReference type="ARBA" id="ARBA00022801"/>
    </source>
</evidence>
<sequence length="263" mass="28883">MLVDSHCHLDMVATRDDLDEVVARANRAGVATMVTISTTLSGFADVLAIAKRCEDVWCSVGVHPHEAGSEGQSAPDRVVELAADPFVVGIGESGLDYYYDKSPRPAQEESFRAHIRAAQQTGLPLIVHSRDAEEDTARILREEYEGGGPYGCVMHCFSSGRELAEAALDLGFYISFSGIVTFKKSDELRDIASMVPRERLLIETDAPYLAPVPKRGKPNEPAYLSYTADFLAEHLGMSREELAETTTANFFRLFNRARPPQSA</sequence>
<dbReference type="Pfam" id="PF01026">
    <property type="entry name" value="TatD_DNase"/>
    <property type="match status" value="1"/>
</dbReference>
<evidence type="ECO:0000256" key="2">
    <source>
        <dbReference type="ARBA" id="ARBA00022723"/>
    </source>
</evidence>
<dbReference type="GO" id="GO:0046872">
    <property type="term" value="F:metal ion binding"/>
    <property type="evidence" value="ECO:0007669"/>
    <property type="project" value="UniProtKB-KW"/>
</dbReference>
<dbReference type="AlphaFoldDB" id="A0A369TAX9"/>
<evidence type="ECO:0000256" key="4">
    <source>
        <dbReference type="PIRSR" id="PIRSR005902-1"/>
    </source>
</evidence>
<organism evidence="5 6">
    <name type="scientific">Ferruginivarius sediminum</name>
    <dbReference type="NCBI Taxonomy" id="2661937"/>
    <lineage>
        <taxon>Bacteria</taxon>
        <taxon>Pseudomonadati</taxon>
        <taxon>Pseudomonadota</taxon>
        <taxon>Alphaproteobacteria</taxon>
        <taxon>Rhodospirillales</taxon>
        <taxon>Rhodospirillaceae</taxon>
        <taxon>Ferruginivarius</taxon>
    </lineage>
</organism>
<comment type="similarity">
    <text evidence="1">Belongs to the metallo-dependent hydrolases superfamily. TatD-type hydrolase family.</text>
</comment>
<keyword evidence="6" id="KW-1185">Reference proteome</keyword>
<name>A0A369TAX9_9PROT</name>
<dbReference type="EMBL" id="QPMH01000007">
    <property type="protein sequence ID" value="RDD62032.1"/>
    <property type="molecule type" value="Genomic_DNA"/>
</dbReference>
<dbReference type="PANTHER" id="PTHR46124">
    <property type="entry name" value="D-AMINOACYL-TRNA DEACYLASE"/>
    <property type="match status" value="1"/>
</dbReference>
<dbReference type="GO" id="GO:0016788">
    <property type="term" value="F:hydrolase activity, acting on ester bonds"/>
    <property type="evidence" value="ECO:0007669"/>
    <property type="project" value="InterPro"/>
</dbReference>
<dbReference type="RefSeq" id="WP_114581930.1">
    <property type="nucleotide sequence ID" value="NZ_QPMH01000007.1"/>
</dbReference>